<dbReference type="GO" id="GO:0060294">
    <property type="term" value="P:cilium movement involved in cell motility"/>
    <property type="evidence" value="ECO:0000318"/>
    <property type="project" value="GO_Central"/>
</dbReference>
<dbReference type="PANTHER" id="PTHR12442">
    <property type="entry name" value="DYNEIN INTERMEDIATE CHAIN"/>
    <property type="match status" value="1"/>
</dbReference>
<accession>B3S4X8</accession>
<dbReference type="FunFam" id="2.130.10.10:FF:001352">
    <property type="entry name" value="WD repeat domain 63"/>
    <property type="match status" value="1"/>
</dbReference>
<keyword evidence="2" id="KW-0963">Cytoplasm</keyword>
<dbReference type="PhylomeDB" id="B3S4X8"/>
<dbReference type="Proteomes" id="UP000009022">
    <property type="component" value="Unassembled WGS sequence"/>
</dbReference>
<dbReference type="eggNOG" id="KOG1587">
    <property type="taxonomic scope" value="Eukaryota"/>
</dbReference>
<protein>
    <recommendedName>
        <fullName evidence="7">WD repeat-containing protein 63</fullName>
    </recommendedName>
</protein>
<dbReference type="Gene3D" id="2.130.10.10">
    <property type="entry name" value="YVTN repeat-like/Quinoprotein amine dehydrogenase"/>
    <property type="match status" value="2"/>
</dbReference>
<name>B3S4X8_TRIAD</name>
<dbReference type="InterPro" id="IPR050687">
    <property type="entry name" value="Dynein_IC"/>
</dbReference>
<evidence type="ECO:0008006" key="7">
    <source>
        <dbReference type="Google" id="ProtNLM"/>
    </source>
</evidence>
<dbReference type="CTD" id="6756653"/>
<dbReference type="KEGG" id="tad:TRIADDRAFT_29120"/>
<dbReference type="SMART" id="SM00320">
    <property type="entry name" value="WD40"/>
    <property type="match status" value="5"/>
</dbReference>
<comment type="subcellular location">
    <subcellularLocation>
        <location evidence="1">Cytoplasm</location>
    </subcellularLocation>
</comment>
<evidence type="ECO:0000313" key="5">
    <source>
        <dbReference type="EMBL" id="EDV22170.1"/>
    </source>
</evidence>
<dbReference type="GeneID" id="6756653"/>
<evidence type="ECO:0000256" key="1">
    <source>
        <dbReference type="ARBA" id="ARBA00004496"/>
    </source>
</evidence>
<dbReference type="InterPro" id="IPR015943">
    <property type="entry name" value="WD40/YVTN_repeat-like_dom_sf"/>
</dbReference>
<dbReference type="RefSeq" id="XP_002115325.1">
    <property type="nucleotide sequence ID" value="XM_002115289.1"/>
</dbReference>
<dbReference type="InParanoid" id="B3S4X8"/>
<dbReference type="GO" id="GO:0036159">
    <property type="term" value="P:inner dynein arm assembly"/>
    <property type="evidence" value="ECO:0000318"/>
    <property type="project" value="GO_Central"/>
</dbReference>
<dbReference type="GO" id="GO:0045503">
    <property type="term" value="F:dynein light chain binding"/>
    <property type="evidence" value="ECO:0000318"/>
    <property type="project" value="GO_Central"/>
</dbReference>
<dbReference type="OMA" id="EPMLTHH"/>
<dbReference type="AlphaFoldDB" id="B3S4X8"/>
<reference evidence="5 6" key="1">
    <citation type="journal article" date="2008" name="Nature">
        <title>The Trichoplax genome and the nature of placozoans.</title>
        <authorList>
            <person name="Srivastava M."/>
            <person name="Begovic E."/>
            <person name="Chapman J."/>
            <person name="Putnam N.H."/>
            <person name="Hellsten U."/>
            <person name="Kawashima T."/>
            <person name="Kuo A."/>
            <person name="Mitros T."/>
            <person name="Salamov A."/>
            <person name="Carpenter M.L."/>
            <person name="Signorovitch A.Y."/>
            <person name="Moreno M.A."/>
            <person name="Kamm K."/>
            <person name="Grimwood J."/>
            <person name="Schmutz J."/>
            <person name="Shapiro H."/>
            <person name="Grigoriev I.V."/>
            <person name="Buss L.W."/>
            <person name="Schierwater B."/>
            <person name="Dellaporta S.L."/>
            <person name="Rokhsar D.S."/>
        </authorList>
    </citation>
    <scope>NUCLEOTIDE SEQUENCE [LARGE SCALE GENOMIC DNA]</scope>
    <source>
        <strain evidence="5 6">Grell-BS-1999</strain>
    </source>
</reference>
<organism evidence="5 6">
    <name type="scientific">Trichoplax adhaerens</name>
    <name type="common">Trichoplax reptans</name>
    <dbReference type="NCBI Taxonomy" id="10228"/>
    <lineage>
        <taxon>Eukaryota</taxon>
        <taxon>Metazoa</taxon>
        <taxon>Placozoa</taxon>
        <taxon>Uniplacotomia</taxon>
        <taxon>Trichoplacea</taxon>
        <taxon>Trichoplacidae</taxon>
        <taxon>Trichoplax</taxon>
    </lineage>
</organism>
<dbReference type="Pfam" id="PF00400">
    <property type="entry name" value="WD40"/>
    <property type="match status" value="1"/>
</dbReference>
<dbReference type="SUPFAM" id="SSF50978">
    <property type="entry name" value="WD40 repeat-like"/>
    <property type="match status" value="1"/>
</dbReference>
<dbReference type="InterPro" id="IPR036322">
    <property type="entry name" value="WD40_repeat_dom_sf"/>
</dbReference>
<dbReference type="GO" id="GO:0036156">
    <property type="term" value="C:inner dynein arm"/>
    <property type="evidence" value="ECO:0000318"/>
    <property type="project" value="GO_Central"/>
</dbReference>
<evidence type="ECO:0000313" key="6">
    <source>
        <dbReference type="Proteomes" id="UP000009022"/>
    </source>
</evidence>
<dbReference type="PANTHER" id="PTHR12442:SF5">
    <property type="entry name" value="DYNEIN AXONEMAL INTERMEDIATE CHAIN 3"/>
    <property type="match status" value="1"/>
</dbReference>
<dbReference type="FunFam" id="2.130.10.10:FF:002319">
    <property type="entry name" value="WD repeat-containing protein 63"/>
    <property type="match status" value="1"/>
</dbReference>
<dbReference type="GO" id="GO:0045504">
    <property type="term" value="F:dynein heavy chain binding"/>
    <property type="evidence" value="ECO:0000318"/>
    <property type="project" value="GO_Central"/>
</dbReference>
<evidence type="ECO:0000256" key="4">
    <source>
        <dbReference type="ARBA" id="ARBA00022737"/>
    </source>
</evidence>
<evidence type="ECO:0000256" key="2">
    <source>
        <dbReference type="ARBA" id="ARBA00022490"/>
    </source>
</evidence>
<keyword evidence="4" id="KW-0677">Repeat</keyword>
<sequence length="813" mass="92988">MIPLFLTSSSQAIFECKVDEEVTVENPNKFISKEKILEDMKNRLAISDFHLVKDTIEEYEGEEVLIVYDPDFKYGQNFFLCKTEEAKENFLNAANNELENDAEEATPYEPRRLRTPRPWSSYGSELEIEEGNICQSRTRKNFCLSRARANFGSPLNFTDRNVTDVKDGYIECLPYDDKTHKVKKLEHDAGIQAVPIVDDSYSQTIWPKPRNANTQYVPRELAPDEIEDILDSAKFKKTIVEAMPRLELALQQNQIMNIFYDDYAALTSSDGTIVSQSNTNFKEFQSFTDLQFSKDKHITCIDWHPTIKGSIVAVSCAEKLSYYERIEQFSRCLMTSSLILIWSFADPIHPQLMLEAPDDIFCFKFNPSDPNLVAGGCINGQVVIWDITAHSDRLQRRGYRGKANAKKNRNTMNYLPGFDDQEQSEHAPIIKYCAVSSIEASHRAAITDLQWIPEQIEIGRQGIVIENKSQQCNQLITCSPDNSVLFWDTRSNKPTAKDKEDISLTAVTMRFKYLDLNWKPILKVSLAKSESMNELGPTCFSISSRHLRKSNPQRLVSEYSSASFHSPSPTATSRVRPLTLDGVNSKFFIGTEDGRLVYIDWKMDKDPDTGKLTTAKPDYYLNAHDSYINVVQQSPFFDGIYLSVGPWHFAIWKEGITTGPLLISSSSTKRLTYGHWSPTRPSVIFIGKVDGMIDVWDLLDRSHEPSLVQDISSASITYIYAHQLSSRQQLLAAGDKEGTLRIMEVPWNLHHPSSNERLTMENFLDREIKRLEYSLDRQGILLEEKRQRESEKSKTITVKFHIKFHITSDMTKS</sequence>
<dbReference type="EMBL" id="DS985250">
    <property type="protein sequence ID" value="EDV22170.1"/>
    <property type="molecule type" value="Genomic_DNA"/>
</dbReference>
<gene>
    <name evidence="5" type="ORF">TRIADDRAFT_29120</name>
</gene>
<evidence type="ECO:0000256" key="3">
    <source>
        <dbReference type="ARBA" id="ARBA00022574"/>
    </source>
</evidence>
<keyword evidence="6" id="KW-1185">Reference proteome</keyword>
<dbReference type="HOGENOM" id="CLU_009390_1_0_1"/>
<keyword evidence="3" id="KW-0853">WD repeat</keyword>
<dbReference type="OrthoDB" id="6619788at2759"/>
<proteinExistence type="predicted"/>
<dbReference type="InterPro" id="IPR001680">
    <property type="entry name" value="WD40_rpt"/>
</dbReference>
<dbReference type="STRING" id="10228.B3S4X8"/>